<reference evidence="2 3" key="1">
    <citation type="submission" date="2019-02" db="EMBL/GenBank/DDBJ databases">
        <title>Genomic Encyclopedia of Archaeal and Bacterial Type Strains, Phase II (KMG-II): from individual species to whole genera.</title>
        <authorList>
            <person name="Goeker M."/>
        </authorList>
    </citation>
    <scope>NUCLEOTIDE SEQUENCE [LARGE SCALE GENOMIC DNA]</scope>
    <source>
        <strain evidence="2 3">DSM 21411</strain>
    </source>
</reference>
<dbReference type="Gene3D" id="2.60.120.10">
    <property type="entry name" value="Jelly Rolls"/>
    <property type="match status" value="1"/>
</dbReference>
<comment type="caution">
    <text evidence="2">The sequence shown here is derived from an EMBL/GenBank/DDBJ whole genome shotgun (WGS) entry which is preliminary data.</text>
</comment>
<organism evidence="2 3">
    <name type="scientific">Cecembia calidifontis</name>
    <dbReference type="NCBI Taxonomy" id="1187080"/>
    <lineage>
        <taxon>Bacteria</taxon>
        <taxon>Pseudomonadati</taxon>
        <taxon>Bacteroidota</taxon>
        <taxon>Cytophagia</taxon>
        <taxon>Cytophagales</taxon>
        <taxon>Cyclobacteriaceae</taxon>
        <taxon>Cecembia</taxon>
    </lineage>
</organism>
<dbReference type="InterPro" id="IPR000595">
    <property type="entry name" value="cNMP-bd_dom"/>
</dbReference>
<name>A0A4Q7P9C4_9BACT</name>
<dbReference type="InterPro" id="IPR014710">
    <property type="entry name" value="RmlC-like_jellyroll"/>
</dbReference>
<dbReference type="InterPro" id="IPR018490">
    <property type="entry name" value="cNMP-bd_dom_sf"/>
</dbReference>
<accession>A0A4Q7P9C4</accession>
<dbReference type="AlphaFoldDB" id="A0A4Q7P9C4"/>
<keyword evidence="3" id="KW-1185">Reference proteome</keyword>
<evidence type="ECO:0000313" key="3">
    <source>
        <dbReference type="Proteomes" id="UP000292209"/>
    </source>
</evidence>
<dbReference type="CDD" id="cd00038">
    <property type="entry name" value="CAP_ED"/>
    <property type="match status" value="1"/>
</dbReference>
<feature type="domain" description="Cyclic nucleotide-binding" evidence="1">
    <location>
        <begin position="32"/>
        <end position="111"/>
    </location>
</feature>
<dbReference type="Pfam" id="PF00027">
    <property type="entry name" value="cNMP_binding"/>
    <property type="match status" value="1"/>
</dbReference>
<dbReference type="SUPFAM" id="SSF51206">
    <property type="entry name" value="cAMP-binding domain-like"/>
    <property type="match status" value="1"/>
</dbReference>
<protein>
    <submittedName>
        <fullName evidence="2">CRP-like cAMP-binding protein</fullName>
    </submittedName>
</protein>
<dbReference type="Proteomes" id="UP000292209">
    <property type="component" value="Unassembled WGS sequence"/>
</dbReference>
<evidence type="ECO:0000259" key="1">
    <source>
        <dbReference type="Pfam" id="PF00027"/>
    </source>
</evidence>
<evidence type="ECO:0000313" key="2">
    <source>
        <dbReference type="EMBL" id="RZS96178.1"/>
    </source>
</evidence>
<proteinExistence type="predicted"/>
<dbReference type="EMBL" id="SGXG01000001">
    <property type="protein sequence ID" value="RZS96178.1"/>
    <property type="molecule type" value="Genomic_DNA"/>
</dbReference>
<gene>
    <name evidence="2" type="ORF">BC751_1744</name>
</gene>
<sequence>MSFIGFVMKGFDFVFKRFPNYQSAPWMDVIGLKKGQLLLAQGQVLANLFWIESGILREYHQDGEGEFTNSFIFEGNYYLTGFYFGSHLRSSFTVEALEDCKIISFSMGFFQERDLDHQLVLDVFKEISMLKYQYNLQWKLINGKKLFLEKWESFKQAYPGLWIRIPQKHLATYFNVSPQYLSKLKTERKL</sequence>